<comment type="caution">
    <text evidence="1">The sequence shown here is derived from an EMBL/GenBank/DDBJ whole genome shotgun (WGS) entry which is preliminary data.</text>
</comment>
<protein>
    <recommendedName>
        <fullName evidence="3">CopG family transcriptional regulator</fullName>
    </recommendedName>
</protein>
<dbReference type="EMBL" id="PSQG01000024">
    <property type="protein sequence ID" value="RCH42314.1"/>
    <property type="molecule type" value="Genomic_DNA"/>
</dbReference>
<proteinExistence type="predicted"/>
<dbReference type="Proteomes" id="UP000253208">
    <property type="component" value="Unassembled WGS sequence"/>
</dbReference>
<sequence length="65" mass="7402">MEVYRVAKMGRPKSANPKNTLIGLKLTEEEATKLKEYASKHDMTITDVLQKGIDLQYAMEDSERS</sequence>
<accession>A0A367FX26</accession>
<organism evidence="1 2">
    <name type="scientific">Blautia obeum</name>
    <dbReference type="NCBI Taxonomy" id="40520"/>
    <lineage>
        <taxon>Bacteria</taxon>
        <taxon>Bacillati</taxon>
        <taxon>Bacillota</taxon>
        <taxon>Clostridia</taxon>
        <taxon>Lachnospirales</taxon>
        <taxon>Lachnospiraceae</taxon>
        <taxon>Blautia</taxon>
    </lineage>
</organism>
<evidence type="ECO:0000313" key="1">
    <source>
        <dbReference type="EMBL" id="RCH42314.1"/>
    </source>
</evidence>
<gene>
    <name evidence="1" type="ORF">C4886_14825</name>
</gene>
<reference evidence="1 2" key="1">
    <citation type="submission" date="2018-02" db="EMBL/GenBank/DDBJ databases">
        <title>Complete genome sequencing of Faecalibacterium prausnitzii strains isolated from the human gut.</title>
        <authorList>
            <person name="Fitzgerald B.C."/>
            <person name="Shkoporov A.N."/>
            <person name="Ross P.R."/>
            <person name="Hill C."/>
        </authorList>
    </citation>
    <scope>NUCLEOTIDE SEQUENCE [LARGE SCALE GENOMIC DNA]</scope>
    <source>
        <strain evidence="1 2">APC942/31-1</strain>
    </source>
</reference>
<dbReference type="AlphaFoldDB" id="A0A367FX26"/>
<name>A0A367FX26_9FIRM</name>
<evidence type="ECO:0000313" key="2">
    <source>
        <dbReference type="Proteomes" id="UP000253208"/>
    </source>
</evidence>
<evidence type="ECO:0008006" key="3">
    <source>
        <dbReference type="Google" id="ProtNLM"/>
    </source>
</evidence>